<reference evidence="1" key="2">
    <citation type="submission" date="2020-05" db="UniProtKB">
        <authorList>
            <consortium name="EnsemblMetazoa"/>
        </authorList>
    </citation>
    <scope>IDENTIFICATION</scope>
    <source>
        <strain evidence="1">FAR1</strain>
    </source>
</reference>
<keyword evidence="2" id="KW-1185">Reference proteome</keyword>
<evidence type="ECO:0000313" key="1">
    <source>
        <dbReference type="EnsemblMetazoa" id="AFAF018745-PA"/>
    </source>
</evidence>
<dbReference type="AlphaFoldDB" id="A0A182QXB6"/>
<dbReference type="EMBL" id="AXCN02000392">
    <property type="status" value="NOT_ANNOTATED_CDS"/>
    <property type="molecule type" value="Genomic_DNA"/>
</dbReference>
<sequence>MTGCGRGNRYQRVRSQIAGSAQVVERRKLRRHARQFLRDWQYWSDNGNNFPSQMHIQYAKSKWEHIRTGLRKLPIIPASRSRRHESAQWPGSFDSSMCISSIASSWARFRRHRSLNWATISAIGTVPPYSFGSILRLILPAKSSTVRNSCNREKERAEDALSLSSETQNSISVAAVDGIPIRLKALMRLGSPFYLRLLVVGQHLLHEKVDAGQQRRRHAAQVQVAGHGQDHLPAVIVPLEQRHDVTAIDDGLDLRVLDVHALEPGRIGLTYREVLLQHGARLRDRVLLRAQEAQQKQGVRAAALDVRTLGDELAHLCETLRAQVLILTQLRLGRLAEFVRQRPAVLLVAGRARAVAVDHLRSGVHGA</sequence>
<dbReference type="EnsemblMetazoa" id="AFAF018745-RA">
    <property type="protein sequence ID" value="AFAF018745-PA"/>
    <property type="gene ID" value="AFAF018745"/>
</dbReference>
<dbReference type="Proteomes" id="UP000075886">
    <property type="component" value="Unassembled WGS sequence"/>
</dbReference>
<evidence type="ECO:0000313" key="2">
    <source>
        <dbReference type="Proteomes" id="UP000075886"/>
    </source>
</evidence>
<name>A0A182QXB6_9DIPT</name>
<organism evidence="1 2">
    <name type="scientific">Anopheles farauti</name>
    <dbReference type="NCBI Taxonomy" id="69004"/>
    <lineage>
        <taxon>Eukaryota</taxon>
        <taxon>Metazoa</taxon>
        <taxon>Ecdysozoa</taxon>
        <taxon>Arthropoda</taxon>
        <taxon>Hexapoda</taxon>
        <taxon>Insecta</taxon>
        <taxon>Pterygota</taxon>
        <taxon>Neoptera</taxon>
        <taxon>Endopterygota</taxon>
        <taxon>Diptera</taxon>
        <taxon>Nematocera</taxon>
        <taxon>Culicoidea</taxon>
        <taxon>Culicidae</taxon>
        <taxon>Anophelinae</taxon>
        <taxon>Anopheles</taxon>
    </lineage>
</organism>
<reference evidence="2" key="1">
    <citation type="submission" date="2014-01" db="EMBL/GenBank/DDBJ databases">
        <title>The Genome Sequence of Anopheles farauti FAR1 (V2).</title>
        <authorList>
            <consortium name="The Broad Institute Genomics Platform"/>
            <person name="Neafsey D.E."/>
            <person name="Besansky N."/>
            <person name="Howell P."/>
            <person name="Walton C."/>
            <person name="Young S.K."/>
            <person name="Zeng Q."/>
            <person name="Gargeya S."/>
            <person name="Fitzgerald M."/>
            <person name="Haas B."/>
            <person name="Abouelleil A."/>
            <person name="Allen A.W."/>
            <person name="Alvarado L."/>
            <person name="Arachchi H.M."/>
            <person name="Berlin A.M."/>
            <person name="Chapman S.B."/>
            <person name="Gainer-Dewar J."/>
            <person name="Goldberg J."/>
            <person name="Griggs A."/>
            <person name="Gujja S."/>
            <person name="Hansen M."/>
            <person name="Howarth C."/>
            <person name="Imamovic A."/>
            <person name="Ireland A."/>
            <person name="Larimer J."/>
            <person name="McCowan C."/>
            <person name="Murphy C."/>
            <person name="Pearson M."/>
            <person name="Poon T.W."/>
            <person name="Priest M."/>
            <person name="Roberts A."/>
            <person name="Saif S."/>
            <person name="Shea T."/>
            <person name="Sisk P."/>
            <person name="Sykes S."/>
            <person name="Wortman J."/>
            <person name="Nusbaum C."/>
            <person name="Birren B."/>
        </authorList>
    </citation>
    <scope>NUCLEOTIDE SEQUENCE [LARGE SCALE GENOMIC DNA]</scope>
    <source>
        <strain evidence="2">FAR1</strain>
    </source>
</reference>
<accession>A0A182QXB6</accession>
<dbReference type="VEuPathDB" id="VectorBase:AFAF018745"/>
<protein>
    <submittedName>
        <fullName evidence="1">Uncharacterized protein</fullName>
    </submittedName>
</protein>
<proteinExistence type="predicted"/>